<dbReference type="AlphaFoldDB" id="A0A2M8QGR0"/>
<comment type="caution">
    <text evidence="2">The sequence shown here is derived from an EMBL/GenBank/DDBJ whole genome shotgun (WGS) entry which is preliminary data.</text>
</comment>
<dbReference type="InterPro" id="IPR005137">
    <property type="entry name" value="BtpA"/>
</dbReference>
<name>A0A2M8QGR0_9CHLR</name>
<comment type="similarity">
    <text evidence="1">Belongs to the BtpA family.</text>
</comment>
<dbReference type="InterPro" id="IPR011060">
    <property type="entry name" value="RibuloseP-bd_barrel"/>
</dbReference>
<dbReference type="EMBL" id="PGTN01000003">
    <property type="protein sequence ID" value="PJF48954.1"/>
    <property type="molecule type" value="Genomic_DNA"/>
</dbReference>
<dbReference type="SUPFAM" id="SSF51366">
    <property type="entry name" value="Ribulose-phoshate binding barrel"/>
    <property type="match status" value="1"/>
</dbReference>
<evidence type="ECO:0000313" key="3">
    <source>
        <dbReference type="Proteomes" id="UP000230790"/>
    </source>
</evidence>
<dbReference type="Proteomes" id="UP000230790">
    <property type="component" value="Unassembled WGS sequence"/>
</dbReference>
<dbReference type="Pfam" id="PF03437">
    <property type="entry name" value="BtpA"/>
    <property type="match status" value="1"/>
</dbReference>
<evidence type="ECO:0008006" key="4">
    <source>
        <dbReference type="Google" id="ProtNLM"/>
    </source>
</evidence>
<reference evidence="2 3" key="1">
    <citation type="submission" date="2017-11" db="EMBL/GenBank/DDBJ databases">
        <title>Evolution of Phototrophy in the Chloroflexi Phylum Driven by Horizontal Gene Transfer.</title>
        <authorList>
            <person name="Ward L.M."/>
            <person name="Hemp J."/>
            <person name="Shih P.M."/>
            <person name="Mcglynn S.E."/>
            <person name="Fischer W."/>
        </authorList>
    </citation>
    <scope>NUCLEOTIDE SEQUENCE [LARGE SCALE GENOMIC DNA]</scope>
    <source>
        <strain evidence="2">JP3_7</strain>
    </source>
</reference>
<organism evidence="2 3">
    <name type="scientific">Candidatus Thermofonsia Clade 3 bacterium</name>
    <dbReference type="NCBI Taxonomy" id="2364212"/>
    <lineage>
        <taxon>Bacteria</taxon>
        <taxon>Bacillati</taxon>
        <taxon>Chloroflexota</taxon>
        <taxon>Candidatus Thermofontia</taxon>
        <taxon>Candidatus Thermofonsia Clade 3</taxon>
    </lineage>
</organism>
<dbReference type="PANTHER" id="PTHR21381:SF3">
    <property type="entry name" value="SGC REGION PROTEIN SGCQ-RELATED"/>
    <property type="match status" value="1"/>
</dbReference>
<gene>
    <name evidence="2" type="ORF">CUN48_00935</name>
</gene>
<evidence type="ECO:0000256" key="1">
    <source>
        <dbReference type="ARBA" id="ARBA00006007"/>
    </source>
</evidence>
<protein>
    <recommendedName>
        <fullName evidence="4">BtpA family membrane complex biogenesis protein</fullName>
    </recommendedName>
</protein>
<sequence>MTTDSVKLPRIIAAIHLLPSRESFRPDFQPLHKIIDHALIHAQIAYEGGVRAFYFQDVNDTPVGPYVAEHTVSHMTTIGQELRRAFPDVALGVCLMQNSGKESIEIAHAIGAQFVRIKVYVGAMLKAEGIVQGVAYEAIKTRHHLNAQHIKILADVYDRLGEPLAPIPLPEMCRQAVEFGRADGLILTGRTPEQSIRMFDEVRPLKLPVPLILGGGVSPQAMKFFVNRADHFIVHAAFIRRGLPPRNGMPVEWDVEKVRELVALAK</sequence>
<evidence type="ECO:0000313" key="2">
    <source>
        <dbReference type="EMBL" id="PJF48954.1"/>
    </source>
</evidence>
<accession>A0A2M8QGR0</accession>
<proteinExistence type="inferred from homology"/>
<dbReference type="PANTHER" id="PTHR21381">
    <property type="entry name" value="ZGC:162297"/>
    <property type="match status" value="1"/>
</dbReference>